<keyword evidence="3 7" id="KW-0489">Methyltransferase</keyword>
<comment type="caution">
    <text evidence="7">The sequence shown here is derived from an EMBL/GenBank/DDBJ whole genome shotgun (WGS) entry which is preliminary data.</text>
</comment>
<proteinExistence type="predicted"/>
<dbReference type="InterPro" id="IPR029063">
    <property type="entry name" value="SAM-dependent_MTases_sf"/>
</dbReference>
<accession>A0A4U1JIB3</accession>
<evidence type="ECO:0000256" key="2">
    <source>
        <dbReference type="ARBA" id="ARBA00012534"/>
    </source>
</evidence>
<dbReference type="PRINTS" id="PR00996">
    <property type="entry name" value="CHERMTFRASE"/>
</dbReference>
<keyword evidence="5" id="KW-0949">S-adenosyl-L-methionine</keyword>
<dbReference type="Gene3D" id="1.10.155.10">
    <property type="entry name" value="Chemotaxis receptor methyltransferase CheR, N-terminal domain"/>
    <property type="match status" value="1"/>
</dbReference>
<feature type="domain" description="CheR-type methyltransferase" evidence="6">
    <location>
        <begin position="2"/>
        <end position="281"/>
    </location>
</feature>
<sequence length="300" mass="34369">MRFPDEIRLAPDEFRLLRDLINQHCGISLSPEQRPVIERRLRERLSVHGLHSFGEYYQLLRSPDRGRAELDEALDLVTINETYFYREDYQLTALRTELFPMLRRPPLSRESLSIWSAGCSTGEEVYSIAITAKEAGLSGRRDVRIFGSDISRRCVAHARRGVYGSSSFRAIPMDLKRKYFVEKPDGMHVQDDLRAWCHFGHLNLLDPVRASVVGRVDIIFCRNVLIYFDDASRRRVIDMFYDRLLPGGFLLLGHSESLLNVSTAFELVHLRDDLVYRKPITASRFAPQGLEGGTPGTGKP</sequence>
<gene>
    <name evidence="7" type="ORF">E8A74_04635</name>
</gene>
<comment type="catalytic activity">
    <reaction evidence="1">
        <text>L-glutamyl-[protein] + S-adenosyl-L-methionine = [protein]-L-glutamate 5-O-methyl ester + S-adenosyl-L-homocysteine</text>
        <dbReference type="Rhea" id="RHEA:24452"/>
        <dbReference type="Rhea" id="RHEA-COMP:10208"/>
        <dbReference type="Rhea" id="RHEA-COMP:10311"/>
        <dbReference type="ChEBI" id="CHEBI:29973"/>
        <dbReference type="ChEBI" id="CHEBI:57856"/>
        <dbReference type="ChEBI" id="CHEBI:59789"/>
        <dbReference type="ChEBI" id="CHEBI:82795"/>
        <dbReference type="EC" id="2.1.1.80"/>
    </reaction>
</comment>
<dbReference type="GO" id="GO:0008983">
    <property type="term" value="F:protein-glutamate O-methyltransferase activity"/>
    <property type="evidence" value="ECO:0007669"/>
    <property type="project" value="UniProtKB-EC"/>
</dbReference>
<dbReference type="PANTHER" id="PTHR24422">
    <property type="entry name" value="CHEMOTAXIS PROTEIN METHYLTRANSFERASE"/>
    <property type="match status" value="1"/>
</dbReference>
<dbReference type="EMBL" id="SSMQ01000003">
    <property type="protein sequence ID" value="TKD12390.1"/>
    <property type="molecule type" value="Genomic_DNA"/>
</dbReference>
<dbReference type="InterPro" id="IPR000780">
    <property type="entry name" value="CheR_MeTrfase"/>
</dbReference>
<dbReference type="InterPro" id="IPR036804">
    <property type="entry name" value="CheR_N_sf"/>
</dbReference>
<keyword evidence="4 7" id="KW-0808">Transferase</keyword>
<evidence type="ECO:0000313" key="7">
    <source>
        <dbReference type="EMBL" id="TKD12390.1"/>
    </source>
</evidence>
<dbReference type="OrthoDB" id="9786165at2"/>
<dbReference type="PROSITE" id="PS50123">
    <property type="entry name" value="CHER"/>
    <property type="match status" value="1"/>
</dbReference>
<dbReference type="PIRSF" id="PIRSF000410">
    <property type="entry name" value="CheR"/>
    <property type="match status" value="1"/>
</dbReference>
<dbReference type="InterPro" id="IPR022642">
    <property type="entry name" value="CheR_C"/>
</dbReference>
<dbReference type="SUPFAM" id="SSF47757">
    <property type="entry name" value="Chemotaxis receptor methyltransferase CheR, N-terminal domain"/>
    <property type="match status" value="1"/>
</dbReference>
<dbReference type="InterPro" id="IPR026024">
    <property type="entry name" value="Chemotaxis_MeTrfase_CheR"/>
</dbReference>
<evidence type="ECO:0000256" key="1">
    <source>
        <dbReference type="ARBA" id="ARBA00001541"/>
    </source>
</evidence>
<name>A0A4U1JIB3_9BACT</name>
<dbReference type="Pfam" id="PF03705">
    <property type="entry name" value="CheR_N"/>
    <property type="match status" value="1"/>
</dbReference>
<keyword evidence="8" id="KW-1185">Reference proteome</keyword>
<dbReference type="GO" id="GO:0032259">
    <property type="term" value="P:methylation"/>
    <property type="evidence" value="ECO:0007669"/>
    <property type="project" value="UniProtKB-KW"/>
</dbReference>
<dbReference type="SMART" id="SM00138">
    <property type="entry name" value="MeTrc"/>
    <property type="match status" value="1"/>
</dbReference>
<reference evidence="7 8" key="1">
    <citation type="submission" date="2019-04" db="EMBL/GenBank/DDBJ databases">
        <authorList>
            <person name="Li Y."/>
            <person name="Wang J."/>
        </authorList>
    </citation>
    <scope>NUCLEOTIDE SEQUENCE [LARGE SCALE GENOMIC DNA]</scope>
    <source>
        <strain evidence="7 8">DSM 14668</strain>
    </source>
</reference>
<dbReference type="RefSeq" id="WP_136927690.1">
    <property type="nucleotide sequence ID" value="NZ_SSMQ01000003.1"/>
</dbReference>
<dbReference type="Pfam" id="PF01739">
    <property type="entry name" value="CheR"/>
    <property type="match status" value="1"/>
</dbReference>
<evidence type="ECO:0000256" key="5">
    <source>
        <dbReference type="ARBA" id="ARBA00022691"/>
    </source>
</evidence>
<dbReference type="InterPro" id="IPR050903">
    <property type="entry name" value="Bact_Chemotaxis_MeTrfase"/>
</dbReference>
<dbReference type="Proteomes" id="UP000309215">
    <property type="component" value="Unassembled WGS sequence"/>
</dbReference>
<dbReference type="AlphaFoldDB" id="A0A4U1JIB3"/>
<protein>
    <recommendedName>
        <fullName evidence="2">protein-glutamate O-methyltransferase</fullName>
        <ecNumber evidence="2">2.1.1.80</ecNumber>
    </recommendedName>
</protein>
<organism evidence="7 8">
    <name type="scientific">Polyangium fumosum</name>
    <dbReference type="NCBI Taxonomy" id="889272"/>
    <lineage>
        <taxon>Bacteria</taxon>
        <taxon>Pseudomonadati</taxon>
        <taxon>Myxococcota</taxon>
        <taxon>Polyangia</taxon>
        <taxon>Polyangiales</taxon>
        <taxon>Polyangiaceae</taxon>
        <taxon>Polyangium</taxon>
    </lineage>
</organism>
<dbReference type="Gene3D" id="3.40.50.150">
    <property type="entry name" value="Vaccinia Virus protein VP39"/>
    <property type="match status" value="1"/>
</dbReference>
<dbReference type="PANTHER" id="PTHR24422:SF10">
    <property type="entry name" value="CHEMOTAXIS PROTEIN METHYLTRANSFERASE 2"/>
    <property type="match status" value="1"/>
</dbReference>
<evidence type="ECO:0000259" key="6">
    <source>
        <dbReference type="PROSITE" id="PS50123"/>
    </source>
</evidence>
<evidence type="ECO:0000256" key="4">
    <source>
        <dbReference type="ARBA" id="ARBA00022679"/>
    </source>
</evidence>
<dbReference type="EC" id="2.1.1.80" evidence="2"/>
<dbReference type="SUPFAM" id="SSF53335">
    <property type="entry name" value="S-adenosyl-L-methionine-dependent methyltransferases"/>
    <property type="match status" value="1"/>
</dbReference>
<evidence type="ECO:0000256" key="3">
    <source>
        <dbReference type="ARBA" id="ARBA00022603"/>
    </source>
</evidence>
<dbReference type="InterPro" id="IPR022641">
    <property type="entry name" value="CheR_N"/>
</dbReference>
<evidence type="ECO:0000313" key="8">
    <source>
        <dbReference type="Proteomes" id="UP000309215"/>
    </source>
</evidence>